<proteinExistence type="predicted"/>
<feature type="repeat" description="WD" evidence="11">
    <location>
        <begin position="324"/>
        <end position="365"/>
    </location>
</feature>
<evidence type="ECO:0000256" key="12">
    <source>
        <dbReference type="SAM" id="MobiDB-lite"/>
    </source>
</evidence>
<feature type="repeat" description="WD" evidence="11">
    <location>
        <begin position="410"/>
        <end position="442"/>
    </location>
</feature>
<dbReference type="GO" id="GO:0003729">
    <property type="term" value="F:mRNA binding"/>
    <property type="evidence" value="ECO:0007669"/>
    <property type="project" value="TreeGrafter"/>
</dbReference>
<dbReference type="Gene3D" id="2.130.10.10">
    <property type="entry name" value="YVTN repeat-like/Quinoprotein amine dehydrogenase"/>
    <property type="match status" value="1"/>
</dbReference>
<keyword evidence="5" id="KW-0677">Repeat</keyword>
<name>E4XBN4_OIKDI</name>
<dbReference type="Pfam" id="PF00400">
    <property type="entry name" value="WD40"/>
    <property type="match status" value="5"/>
</dbReference>
<feature type="region of interest" description="Disordered" evidence="12">
    <location>
        <begin position="1"/>
        <end position="22"/>
    </location>
</feature>
<feature type="repeat" description="WD" evidence="11">
    <location>
        <begin position="543"/>
        <end position="576"/>
    </location>
</feature>
<dbReference type="PRINTS" id="PR00320">
    <property type="entry name" value="GPROTEINBRPT"/>
</dbReference>
<evidence type="ECO:0000256" key="6">
    <source>
        <dbReference type="ARBA" id="ARBA00023187"/>
    </source>
</evidence>
<feature type="repeat" description="WD" evidence="11">
    <location>
        <begin position="513"/>
        <end position="542"/>
    </location>
</feature>
<dbReference type="SMART" id="SM00320">
    <property type="entry name" value="WD40"/>
    <property type="match status" value="7"/>
</dbReference>
<evidence type="ECO:0000256" key="10">
    <source>
        <dbReference type="ARBA" id="ARBA00076678"/>
    </source>
</evidence>
<evidence type="ECO:0000256" key="5">
    <source>
        <dbReference type="ARBA" id="ARBA00022737"/>
    </source>
</evidence>
<evidence type="ECO:0000256" key="11">
    <source>
        <dbReference type="PROSITE-ProRule" id="PRU00221"/>
    </source>
</evidence>
<dbReference type="PANTHER" id="PTHR43979">
    <property type="entry name" value="PRE-MRNA-PROCESSING FACTOR 17"/>
    <property type="match status" value="1"/>
</dbReference>
<evidence type="ECO:0000256" key="2">
    <source>
        <dbReference type="ARBA" id="ARBA00022574"/>
    </source>
</evidence>
<keyword evidence="3" id="KW-0507">mRNA processing</keyword>
<evidence type="ECO:0000256" key="7">
    <source>
        <dbReference type="ARBA" id="ARBA00023242"/>
    </source>
</evidence>
<dbReference type="OrthoDB" id="10257301at2759"/>
<evidence type="ECO:0000256" key="8">
    <source>
        <dbReference type="ARBA" id="ARBA00068146"/>
    </source>
</evidence>
<keyword evidence="14" id="KW-1185">Reference proteome</keyword>
<dbReference type="FunCoup" id="E4XBN4">
    <property type="interactions" value="346"/>
</dbReference>
<dbReference type="AlphaFoldDB" id="E4XBN4"/>
<dbReference type="EMBL" id="FN653034">
    <property type="protein sequence ID" value="CBY09009.1"/>
    <property type="molecule type" value="Genomic_DNA"/>
</dbReference>
<dbReference type="SUPFAM" id="SSF50978">
    <property type="entry name" value="WD40 repeat-like"/>
    <property type="match status" value="1"/>
</dbReference>
<dbReference type="CDD" id="cd00200">
    <property type="entry name" value="WD40"/>
    <property type="match status" value="1"/>
</dbReference>
<protein>
    <recommendedName>
        <fullName evidence="8">Pre-mRNA-processing factor 17</fullName>
    </recommendedName>
    <alternativeName>
        <fullName evidence="10">Cell division cycle 40 homolog</fullName>
    </alternativeName>
    <alternativeName>
        <fullName evidence="9">PRP17 homolog</fullName>
    </alternativeName>
</protein>
<evidence type="ECO:0000256" key="9">
    <source>
        <dbReference type="ARBA" id="ARBA00075265"/>
    </source>
</evidence>
<accession>E4XBN4</accession>
<evidence type="ECO:0000313" key="13">
    <source>
        <dbReference type="EMBL" id="CBY09009.1"/>
    </source>
</evidence>
<dbReference type="PROSITE" id="PS50082">
    <property type="entry name" value="WD_REPEATS_2"/>
    <property type="match status" value="5"/>
</dbReference>
<dbReference type="PANTHER" id="PTHR43979:SF1">
    <property type="entry name" value="PRE-MRNA-PROCESSING FACTOR 17"/>
    <property type="match status" value="1"/>
</dbReference>
<comment type="subcellular location">
    <subcellularLocation>
        <location evidence="1">Nucleus</location>
    </subcellularLocation>
</comment>
<dbReference type="InParanoid" id="E4XBN4"/>
<dbReference type="GO" id="GO:0071013">
    <property type="term" value="C:catalytic step 2 spliceosome"/>
    <property type="evidence" value="ECO:0007669"/>
    <property type="project" value="InterPro"/>
</dbReference>
<dbReference type="PROSITE" id="PS50294">
    <property type="entry name" value="WD_REPEATS_REGION"/>
    <property type="match status" value="4"/>
</dbReference>
<evidence type="ECO:0000256" key="4">
    <source>
        <dbReference type="ARBA" id="ARBA00022728"/>
    </source>
</evidence>
<dbReference type="FunFam" id="2.130.10.10:FF:000034">
    <property type="entry name" value="Pre-mRNA-processing factor 17, putative"/>
    <property type="match status" value="1"/>
</dbReference>
<dbReference type="InterPro" id="IPR032847">
    <property type="entry name" value="PRPF17"/>
</dbReference>
<dbReference type="InterPro" id="IPR001680">
    <property type="entry name" value="WD40_rpt"/>
</dbReference>
<sequence>MSNPLLTLKGAYGSGSESESDTEICTNPKLKFAPLNVAPTVITDYDVSTERAVDISTGEIVYNPTATEMYMPDQGPKHPDRKTGQASAERNMLAGYAEKEHISDFAFETQRKTYHSYGFAVDPSRNLDENGEELPEKQVISHIGIDKGAEGNNVWQSGVQRKKRKRVKNEDTADTENWQGPWAKYQDEKTNEELAAKGEDREEMDALLKERAERKAIKRQMFDDSDEEVDTTEETSTLHVDGKDYQGRNYINPPHDVDVILTKDNPPERCFLPKKLVHTYKSHTKAVTSIEQFPLTGHLILSSSMDGKVKIWETYGKRRLLRTYCGHNKGVRCLDFTHDGKKFMSGAYDRMMKLWDTETGQAIQKFSNKKMPYVIRIHPNPERQHMFLVGSNDKKVSAWDCRSGNIVQQYDRHLNPVNTITFIDNNRRFVTTSDDKSIRVWEWNIPVDFKYIADPGMHSMPAMTKSPDHNFCAATSLDNKISIFDCSNGKFRPKKKKEFKGHIVAGFACRPCFSPDQSYLCSGDADGKMFIWDWKTGRLYSKFQAHDQVVIDAKWLYHETSKLVTASWDGKIKLWD</sequence>
<reference evidence="13" key="1">
    <citation type="journal article" date="2010" name="Science">
        <title>Plasticity of animal genome architecture unmasked by rapid evolution of a pelagic tunicate.</title>
        <authorList>
            <person name="Denoeud F."/>
            <person name="Henriet S."/>
            <person name="Mungpakdee S."/>
            <person name="Aury J.M."/>
            <person name="Da Silva C."/>
            <person name="Brinkmann H."/>
            <person name="Mikhaleva J."/>
            <person name="Olsen L.C."/>
            <person name="Jubin C."/>
            <person name="Canestro C."/>
            <person name="Bouquet J.M."/>
            <person name="Danks G."/>
            <person name="Poulain J."/>
            <person name="Campsteijn C."/>
            <person name="Adamski M."/>
            <person name="Cross I."/>
            <person name="Yadetie F."/>
            <person name="Muffato M."/>
            <person name="Louis A."/>
            <person name="Butcher S."/>
            <person name="Tsagkogeorga G."/>
            <person name="Konrad A."/>
            <person name="Singh S."/>
            <person name="Jensen M.F."/>
            <person name="Cong E.H."/>
            <person name="Eikeseth-Otteraa H."/>
            <person name="Noel B."/>
            <person name="Anthouard V."/>
            <person name="Porcel B.M."/>
            <person name="Kachouri-Lafond R."/>
            <person name="Nishino A."/>
            <person name="Ugolini M."/>
            <person name="Chourrout P."/>
            <person name="Nishida H."/>
            <person name="Aasland R."/>
            <person name="Huzurbazar S."/>
            <person name="Westhof E."/>
            <person name="Delsuc F."/>
            <person name="Lehrach H."/>
            <person name="Reinhardt R."/>
            <person name="Weissenbach J."/>
            <person name="Roy S.W."/>
            <person name="Artiguenave F."/>
            <person name="Postlethwait J.H."/>
            <person name="Manak J.R."/>
            <person name="Thompson E.M."/>
            <person name="Jaillon O."/>
            <person name="Du Pasquier L."/>
            <person name="Boudinot P."/>
            <person name="Liberles D.A."/>
            <person name="Volff J.N."/>
            <person name="Philippe H."/>
            <person name="Lenhard B."/>
            <person name="Roest Crollius H."/>
            <person name="Wincker P."/>
            <person name="Chourrout D."/>
        </authorList>
    </citation>
    <scope>NUCLEOTIDE SEQUENCE [LARGE SCALE GENOMIC DNA]</scope>
</reference>
<organism evidence="13">
    <name type="scientific">Oikopleura dioica</name>
    <name type="common">Tunicate</name>
    <dbReference type="NCBI Taxonomy" id="34765"/>
    <lineage>
        <taxon>Eukaryota</taxon>
        <taxon>Metazoa</taxon>
        <taxon>Chordata</taxon>
        <taxon>Tunicata</taxon>
        <taxon>Appendicularia</taxon>
        <taxon>Copelata</taxon>
        <taxon>Oikopleuridae</taxon>
        <taxon>Oikopleura</taxon>
    </lineage>
</organism>
<dbReference type="InterPro" id="IPR020472">
    <property type="entry name" value="WD40_PAC1"/>
</dbReference>
<gene>
    <name evidence="13" type="ORF">GSOID_T00006538001</name>
</gene>
<evidence type="ECO:0000313" key="14">
    <source>
        <dbReference type="Proteomes" id="UP000001307"/>
    </source>
</evidence>
<dbReference type="Proteomes" id="UP000001307">
    <property type="component" value="Unassembled WGS sequence"/>
</dbReference>
<keyword evidence="6" id="KW-0508">mRNA splicing</keyword>
<evidence type="ECO:0000256" key="3">
    <source>
        <dbReference type="ARBA" id="ARBA00022664"/>
    </source>
</evidence>
<dbReference type="InterPro" id="IPR015943">
    <property type="entry name" value="WD40/YVTN_repeat-like_dom_sf"/>
</dbReference>
<keyword evidence="2 11" id="KW-0853">WD repeat</keyword>
<dbReference type="GO" id="GO:0000398">
    <property type="term" value="P:mRNA splicing, via spliceosome"/>
    <property type="evidence" value="ECO:0007669"/>
    <property type="project" value="InterPro"/>
</dbReference>
<feature type="repeat" description="WD" evidence="11">
    <location>
        <begin position="280"/>
        <end position="313"/>
    </location>
</feature>
<evidence type="ECO:0000256" key="1">
    <source>
        <dbReference type="ARBA" id="ARBA00004123"/>
    </source>
</evidence>
<dbReference type="InterPro" id="IPR036322">
    <property type="entry name" value="WD40_repeat_dom_sf"/>
</dbReference>
<keyword evidence="4" id="KW-0747">Spliceosome</keyword>
<keyword evidence="7" id="KW-0539">Nucleus</keyword>